<keyword evidence="1" id="KW-0808">Transferase</keyword>
<gene>
    <name evidence="1" type="ORF">SAPIO_CDS2509</name>
</gene>
<dbReference type="AlphaFoldDB" id="A0A084GCL9"/>
<evidence type="ECO:0000313" key="2">
    <source>
        <dbReference type="Proteomes" id="UP000028545"/>
    </source>
</evidence>
<dbReference type="KEGG" id="sapo:SAPIO_CDS2509"/>
<comment type="caution">
    <text evidence="1">The sequence shown here is derived from an EMBL/GenBank/DDBJ whole genome shotgun (WGS) entry which is preliminary data.</text>
</comment>
<sequence>MSPWRAEMVANEVQVIEYLRKHTTIPLPCIHRWGSAEESPQQLGPFIIMDFIEGTRLSTFLRGPPEDDQAEMILDPNIDDEKLDAIYDQIADYLLQISRLGFPRIGSLSKDGTSETWTVTGRPLTFNMDELATLTGYPPDQFPTQRNITLDKADVLKRFIARHRFKQLIPKYCIDDNGPFKVFCDDLQPANMFIDPKTFPHCCLA</sequence>
<dbReference type="VEuPathDB" id="FungiDB:SAPIO_CDS2509"/>
<dbReference type="PANTHER" id="PTHR21310:SF37">
    <property type="entry name" value="AMINOGLYCOSIDE PHOSPHOTRANSFERASE DOMAIN-CONTAINING PROTEIN"/>
    <property type="match status" value="1"/>
</dbReference>
<name>A0A084GCL9_PSEDA</name>
<accession>A0A084GCL9</accession>
<dbReference type="InterPro" id="IPR011009">
    <property type="entry name" value="Kinase-like_dom_sf"/>
</dbReference>
<proteinExistence type="predicted"/>
<dbReference type="GO" id="GO:0016740">
    <property type="term" value="F:transferase activity"/>
    <property type="evidence" value="ECO:0007669"/>
    <property type="project" value="UniProtKB-KW"/>
</dbReference>
<keyword evidence="2" id="KW-1185">Reference proteome</keyword>
<organism evidence="1 2">
    <name type="scientific">Pseudallescheria apiosperma</name>
    <name type="common">Scedosporium apiospermum</name>
    <dbReference type="NCBI Taxonomy" id="563466"/>
    <lineage>
        <taxon>Eukaryota</taxon>
        <taxon>Fungi</taxon>
        <taxon>Dikarya</taxon>
        <taxon>Ascomycota</taxon>
        <taxon>Pezizomycotina</taxon>
        <taxon>Sordariomycetes</taxon>
        <taxon>Hypocreomycetidae</taxon>
        <taxon>Microascales</taxon>
        <taxon>Microascaceae</taxon>
        <taxon>Scedosporium</taxon>
    </lineage>
</organism>
<dbReference type="EMBL" id="JOWA01000086">
    <property type="protein sequence ID" value="KEZ45081.1"/>
    <property type="molecule type" value="Genomic_DNA"/>
</dbReference>
<dbReference type="HOGENOM" id="CLU_028906_1_1_1"/>
<dbReference type="Proteomes" id="UP000028545">
    <property type="component" value="Unassembled WGS sequence"/>
</dbReference>
<dbReference type="RefSeq" id="XP_016644880.1">
    <property type="nucleotide sequence ID" value="XM_016785504.1"/>
</dbReference>
<dbReference type="SUPFAM" id="SSF56112">
    <property type="entry name" value="Protein kinase-like (PK-like)"/>
    <property type="match status" value="1"/>
</dbReference>
<protein>
    <submittedName>
        <fullName evidence="1">Phosphotransferase enzyme family protein</fullName>
    </submittedName>
</protein>
<reference evidence="1 2" key="1">
    <citation type="journal article" date="2014" name="Genome Announc.">
        <title>Draft genome sequence of the pathogenic fungus Scedosporium apiospermum.</title>
        <authorList>
            <person name="Vandeputte P."/>
            <person name="Ghamrawi S."/>
            <person name="Rechenmann M."/>
            <person name="Iltis A."/>
            <person name="Giraud S."/>
            <person name="Fleury M."/>
            <person name="Thornton C."/>
            <person name="Delhaes L."/>
            <person name="Meyer W."/>
            <person name="Papon N."/>
            <person name="Bouchara J.P."/>
        </authorList>
    </citation>
    <scope>NUCLEOTIDE SEQUENCE [LARGE SCALE GENOMIC DNA]</scope>
    <source>
        <strain evidence="1 2">IHEM 14462</strain>
    </source>
</reference>
<dbReference type="PANTHER" id="PTHR21310">
    <property type="entry name" value="AMINOGLYCOSIDE PHOSPHOTRANSFERASE-RELATED-RELATED"/>
    <property type="match status" value="1"/>
</dbReference>
<dbReference type="InterPro" id="IPR051678">
    <property type="entry name" value="AGP_Transferase"/>
</dbReference>
<evidence type="ECO:0000313" key="1">
    <source>
        <dbReference type="EMBL" id="KEZ45081.1"/>
    </source>
</evidence>
<dbReference type="OrthoDB" id="5412996at2759"/>
<dbReference type="GeneID" id="27721581"/>
<dbReference type="OMA" id="VYRQMAH"/>